<dbReference type="CDD" id="cd01949">
    <property type="entry name" value="GGDEF"/>
    <property type="match status" value="1"/>
</dbReference>
<keyword evidence="4" id="KW-1185">Reference proteome</keyword>
<keyword evidence="3" id="KW-0808">Transferase</keyword>
<dbReference type="PROSITE" id="PS50887">
    <property type="entry name" value="GGDEF"/>
    <property type="match status" value="1"/>
</dbReference>
<evidence type="ECO:0000256" key="1">
    <source>
        <dbReference type="SAM" id="Phobius"/>
    </source>
</evidence>
<evidence type="ECO:0000313" key="4">
    <source>
        <dbReference type="Proteomes" id="UP001565927"/>
    </source>
</evidence>
<dbReference type="SMART" id="SM00267">
    <property type="entry name" value="GGDEF"/>
    <property type="match status" value="1"/>
</dbReference>
<keyword evidence="3" id="KW-0548">Nucleotidyltransferase</keyword>
<dbReference type="PANTHER" id="PTHR45138:SF9">
    <property type="entry name" value="DIGUANYLATE CYCLASE DGCM-RELATED"/>
    <property type="match status" value="1"/>
</dbReference>
<sequence length="358" mass="36861">MPTDHQPPGRGRWWAARDHVAATRAIGAMTAAGCLYALVNGLVSPETMGTRPGGWLLMGVSATLVGLLALAMALRPRRAPTGAPAALGAFAGGVVLVLCLWTDDASFGAQMYLGWPALFAAFHLRSPVAWLLTAQAVLADVVLLAVLEGAAGVLRDSPAHLVTFGLVTVMLTRAGERQERLLARLRSEAAEDALTGLLSRRAFDAALATRVADGTAQGLLLVDLDRFKAVNDTHGHPVGDAVLRAVAAELRTACRAGDVVGRLGGDEFAVVLVGDGHGADGHGADEDGDGELGEVADRIRAAVAACTVPGRDGHRLSVSVGGAGVRAGEGVAALVDRADAALYAAKRGGRDRVVHAQR</sequence>
<dbReference type="EC" id="2.7.7.65" evidence="3"/>
<keyword evidence="1" id="KW-0472">Membrane</keyword>
<proteinExistence type="predicted"/>
<name>A0ABV4GX87_9ACTN</name>
<dbReference type="InterPro" id="IPR043128">
    <property type="entry name" value="Rev_trsase/Diguanyl_cyclase"/>
</dbReference>
<dbReference type="Pfam" id="PF00990">
    <property type="entry name" value="GGDEF"/>
    <property type="match status" value="1"/>
</dbReference>
<gene>
    <name evidence="3" type="ORF">AB2L27_04020</name>
</gene>
<evidence type="ECO:0000313" key="3">
    <source>
        <dbReference type="EMBL" id="MEZ0163933.1"/>
    </source>
</evidence>
<dbReference type="InterPro" id="IPR000160">
    <property type="entry name" value="GGDEF_dom"/>
</dbReference>
<keyword evidence="1" id="KW-0812">Transmembrane</keyword>
<feature type="domain" description="GGDEF" evidence="2">
    <location>
        <begin position="215"/>
        <end position="358"/>
    </location>
</feature>
<feature type="transmembrane region" description="Helical" evidence="1">
    <location>
        <begin position="21"/>
        <end position="43"/>
    </location>
</feature>
<organism evidence="3 4">
    <name type="scientific">Kineococcus halophytocola</name>
    <dbReference type="NCBI Taxonomy" id="3234027"/>
    <lineage>
        <taxon>Bacteria</taxon>
        <taxon>Bacillati</taxon>
        <taxon>Actinomycetota</taxon>
        <taxon>Actinomycetes</taxon>
        <taxon>Kineosporiales</taxon>
        <taxon>Kineosporiaceae</taxon>
        <taxon>Kineococcus</taxon>
    </lineage>
</organism>
<keyword evidence="1" id="KW-1133">Transmembrane helix</keyword>
<comment type="caution">
    <text evidence="3">The sequence shown here is derived from an EMBL/GenBank/DDBJ whole genome shotgun (WGS) entry which is preliminary data.</text>
</comment>
<dbReference type="InterPro" id="IPR050469">
    <property type="entry name" value="Diguanylate_Cyclase"/>
</dbReference>
<dbReference type="Proteomes" id="UP001565927">
    <property type="component" value="Unassembled WGS sequence"/>
</dbReference>
<evidence type="ECO:0000259" key="2">
    <source>
        <dbReference type="PROSITE" id="PS50887"/>
    </source>
</evidence>
<dbReference type="SUPFAM" id="SSF55073">
    <property type="entry name" value="Nucleotide cyclase"/>
    <property type="match status" value="1"/>
</dbReference>
<protein>
    <submittedName>
        <fullName evidence="3">Diguanylate cyclase</fullName>
        <ecNumber evidence="3">2.7.7.65</ecNumber>
    </submittedName>
</protein>
<dbReference type="PANTHER" id="PTHR45138">
    <property type="entry name" value="REGULATORY COMPONENTS OF SENSORY TRANSDUCTION SYSTEM"/>
    <property type="match status" value="1"/>
</dbReference>
<dbReference type="GO" id="GO:0052621">
    <property type="term" value="F:diguanylate cyclase activity"/>
    <property type="evidence" value="ECO:0007669"/>
    <property type="project" value="UniProtKB-EC"/>
</dbReference>
<dbReference type="NCBIfam" id="TIGR00254">
    <property type="entry name" value="GGDEF"/>
    <property type="match status" value="1"/>
</dbReference>
<dbReference type="Gene3D" id="3.30.70.270">
    <property type="match status" value="1"/>
</dbReference>
<dbReference type="RefSeq" id="WP_370440169.1">
    <property type="nucleotide sequence ID" value="NZ_JBGFTU010000003.1"/>
</dbReference>
<accession>A0ABV4GX87</accession>
<dbReference type="EMBL" id="JBGFTU010000003">
    <property type="protein sequence ID" value="MEZ0163933.1"/>
    <property type="molecule type" value="Genomic_DNA"/>
</dbReference>
<feature type="transmembrane region" description="Helical" evidence="1">
    <location>
        <begin position="81"/>
        <end position="101"/>
    </location>
</feature>
<dbReference type="InterPro" id="IPR029787">
    <property type="entry name" value="Nucleotide_cyclase"/>
</dbReference>
<feature type="transmembrane region" description="Helical" evidence="1">
    <location>
        <begin position="55"/>
        <end position="74"/>
    </location>
</feature>
<reference evidence="3 4" key="1">
    <citation type="submission" date="2024-07" db="EMBL/GenBank/DDBJ databases">
        <authorList>
            <person name="Thanompreechachai J."/>
            <person name="Duangmal K."/>
        </authorList>
    </citation>
    <scope>NUCLEOTIDE SEQUENCE [LARGE SCALE GENOMIC DNA]</scope>
    <source>
        <strain evidence="3 4">LSe6-4</strain>
    </source>
</reference>